<protein>
    <submittedName>
        <fullName evidence="5">Potassium channel protein</fullName>
    </submittedName>
</protein>
<dbReference type="GO" id="GO:0005886">
    <property type="term" value="C:plasma membrane"/>
    <property type="evidence" value="ECO:0007669"/>
    <property type="project" value="UniProtKB-SubCell"/>
</dbReference>
<keyword evidence="5" id="KW-0406">Ion transport</keyword>
<dbReference type="InterPro" id="IPR006037">
    <property type="entry name" value="RCK_C"/>
</dbReference>
<feature type="transmembrane region" description="Helical" evidence="2">
    <location>
        <begin position="74"/>
        <end position="98"/>
    </location>
</feature>
<dbReference type="PROSITE" id="PS51201">
    <property type="entry name" value="RCK_N"/>
    <property type="match status" value="1"/>
</dbReference>
<dbReference type="InterPro" id="IPR036291">
    <property type="entry name" value="NAD(P)-bd_dom_sf"/>
</dbReference>
<feature type="transmembrane region" description="Helical" evidence="2">
    <location>
        <begin position="15"/>
        <end position="37"/>
    </location>
</feature>
<accession>A0A265N9Q7</accession>
<keyword evidence="2" id="KW-1133">Transmembrane helix</keyword>
<dbReference type="Pfam" id="PF07885">
    <property type="entry name" value="Ion_trans_2"/>
    <property type="match status" value="1"/>
</dbReference>
<keyword evidence="2" id="KW-0472">Membrane</keyword>
<dbReference type="SUPFAM" id="SSF116726">
    <property type="entry name" value="TrkA C-terminal domain-like"/>
    <property type="match status" value="1"/>
</dbReference>
<dbReference type="InterPro" id="IPR050721">
    <property type="entry name" value="Trk_Ktr_HKT_K-transport"/>
</dbReference>
<dbReference type="PANTHER" id="PTHR43833">
    <property type="entry name" value="POTASSIUM CHANNEL PROTEIN 2-RELATED-RELATED"/>
    <property type="match status" value="1"/>
</dbReference>
<evidence type="ECO:0000259" key="3">
    <source>
        <dbReference type="PROSITE" id="PS51201"/>
    </source>
</evidence>
<keyword evidence="2" id="KW-0812">Transmembrane</keyword>
<dbReference type="Gene3D" id="3.40.50.720">
    <property type="entry name" value="NAD(P)-binding Rossmann-like Domain"/>
    <property type="match status" value="1"/>
</dbReference>
<dbReference type="PANTHER" id="PTHR43833:SF9">
    <property type="entry name" value="POTASSIUM CHANNEL PROTEIN YUGO-RELATED"/>
    <property type="match status" value="1"/>
</dbReference>
<dbReference type="SUPFAM" id="SSF81324">
    <property type="entry name" value="Voltage-gated potassium channels"/>
    <property type="match status" value="1"/>
</dbReference>
<dbReference type="Proteomes" id="UP000216498">
    <property type="component" value="Unassembled WGS sequence"/>
</dbReference>
<reference evidence="5 6" key="1">
    <citation type="submission" date="2017-08" db="EMBL/GenBank/DDBJ databases">
        <title>Virgibacillus indicus sp. nov. and Virgibacillus profoundi sp. nov, two moderately halophilic bacteria isolated from marine sediment by using the Microfluidic Streak Plate.</title>
        <authorList>
            <person name="Xu B."/>
            <person name="Hu B."/>
            <person name="Wang J."/>
            <person name="Zhu Y."/>
            <person name="Huang L."/>
            <person name="Du W."/>
            <person name="Huang Y."/>
        </authorList>
    </citation>
    <scope>NUCLEOTIDE SEQUENCE [LARGE SCALE GENOMIC DNA]</scope>
    <source>
        <strain evidence="5 6">IO3-P2-C2</strain>
    </source>
</reference>
<dbReference type="PROSITE" id="PS51202">
    <property type="entry name" value="RCK_C"/>
    <property type="match status" value="1"/>
</dbReference>
<evidence type="ECO:0000313" key="6">
    <source>
        <dbReference type="Proteomes" id="UP000216498"/>
    </source>
</evidence>
<dbReference type="SUPFAM" id="SSF51735">
    <property type="entry name" value="NAD(P)-binding Rossmann-fold domains"/>
    <property type="match status" value="1"/>
</dbReference>
<dbReference type="Gene3D" id="1.10.287.70">
    <property type="match status" value="1"/>
</dbReference>
<dbReference type="GO" id="GO:0008324">
    <property type="term" value="F:monoatomic cation transmembrane transporter activity"/>
    <property type="evidence" value="ECO:0007669"/>
    <property type="project" value="InterPro"/>
</dbReference>
<organism evidence="5 6">
    <name type="scientific">Virgibacillus indicus</name>
    <dbReference type="NCBI Taxonomy" id="2024554"/>
    <lineage>
        <taxon>Bacteria</taxon>
        <taxon>Bacillati</taxon>
        <taxon>Bacillota</taxon>
        <taxon>Bacilli</taxon>
        <taxon>Bacillales</taxon>
        <taxon>Bacillaceae</taxon>
        <taxon>Virgibacillus</taxon>
    </lineage>
</organism>
<feature type="domain" description="RCK C-terminal" evidence="4">
    <location>
        <begin position="262"/>
        <end position="332"/>
    </location>
</feature>
<evidence type="ECO:0000313" key="5">
    <source>
        <dbReference type="EMBL" id="OZU88551.1"/>
    </source>
</evidence>
<dbReference type="InterPro" id="IPR013099">
    <property type="entry name" value="K_chnl_dom"/>
</dbReference>
<dbReference type="Pfam" id="PF02254">
    <property type="entry name" value="TrkA_N"/>
    <property type="match status" value="1"/>
</dbReference>
<dbReference type="InterPro" id="IPR003148">
    <property type="entry name" value="RCK_N"/>
</dbReference>
<evidence type="ECO:0000259" key="4">
    <source>
        <dbReference type="PROSITE" id="PS51202"/>
    </source>
</evidence>
<dbReference type="AlphaFoldDB" id="A0A265N9Q7"/>
<proteinExistence type="predicted"/>
<keyword evidence="5" id="KW-0813">Transport</keyword>
<dbReference type="OrthoDB" id="9785285at2"/>
<evidence type="ECO:0000256" key="2">
    <source>
        <dbReference type="SAM" id="Phobius"/>
    </source>
</evidence>
<comment type="subcellular location">
    <subcellularLocation>
        <location evidence="1">Cell membrane</location>
        <topology evidence="1">Multi-pass membrane protein</topology>
    </subcellularLocation>
</comment>
<feature type="domain" description="RCK N-terminal" evidence="3">
    <location>
        <begin position="114"/>
        <end position="239"/>
    </location>
</feature>
<name>A0A265N9Q7_9BACI</name>
<feature type="transmembrane region" description="Helical" evidence="2">
    <location>
        <begin position="49"/>
        <end position="67"/>
    </location>
</feature>
<dbReference type="GO" id="GO:0006813">
    <property type="term" value="P:potassium ion transport"/>
    <property type="evidence" value="ECO:0007669"/>
    <property type="project" value="InterPro"/>
</dbReference>
<keyword evidence="6" id="KW-1185">Reference proteome</keyword>
<keyword evidence="5" id="KW-0407">Ion channel</keyword>
<comment type="caution">
    <text evidence="5">The sequence shown here is derived from an EMBL/GenBank/DDBJ whole genome shotgun (WGS) entry which is preliminary data.</text>
</comment>
<dbReference type="InterPro" id="IPR036721">
    <property type="entry name" value="RCK_C_sf"/>
</dbReference>
<sequence length="332" mass="37781">MSMKLIKHFYLQIPIIIRLLLTIFILMSTFGIIIHFIEPQQFPSIFDGIWWAFVTGATVGYGDYVPLTTQGRVITIFLILSGGGLIAYYITAFASATFKHEHNLASGKVAFRGSGHVIFIGWNERTRQLIDITVDNDPHVQIILIDKTLDHLAFQHYPVHFIHGDPTEDQTLKQANIDKADRVVITADISKKERRADNETILSTVAIRGNNKDIPIIAEILSRLQIENALRAGANTIIKSNDFMSALLYHELSRVKTAKPFEDVLQLLRSQQFYHTEITEELENQTFLQASAYYLKKNQLLLGIIRQEKWKINPAPDFILEKGDILIAIAPW</sequence>
<dbReference type="Gene3D" id="3.30.70.1450">
    <property type="entry name" value="Regulator of K+ conductance, C-terminal domain"/>
    <property type="match status" value="1"/>
</dbReference>
<gene>
    <name evidence="5" type="ORF">CIL03_09615</name>
</gene>
<dbReference type="EMBL" id="NPMS01000004">
    <property type="protein sequence ID" value="OZU88551.1"/>
    <property type="molecule type" value="Genomic_DNA"/>
</dbReference>
<evidence type="ECO:0000256" key="1">
    <source>
        <dbReference type="ARBA" id="ARBA00004651"/>
    </source>
</evidence>